<protein>
    <submittedName>
        <fullName evidence="6">Uncharacterized protein</fullName>
    </submittedName>
</protein>
<dbReference type="Pfam" id="PF01443">
    <property type="entry name" value="Viral_helicase1"/>
    <property type="match status" value="1"/>
</dbReference>
<dbReference type="InterPro" id="IPR002156">
    <property type="entry name" value="RNaseH_domain"/>
</dbReference>
<dbReference type="InterPro" id="IPR001584">
    <property type="entry name" value="Integrase_cat-core"/>
</dbReference>
<dbReference type="InterPro" id="IPR000477">
    <property type="entry name" value="RT_dom"/>
</dbReference>
<dbReference type="InterPro" id="IPR027351">
    <property type="entry name" value="(+)RNA_virus_helicase_core_dom"/>
</dbReference>
<proteinExistence type="predicted"/>
<dbReference type="CDD" id="cd09280">
    <property type="entry name" value="RNase_HI_eukaryote_like"/>
    <property type="match status" value="1"/>
</dbReference>
<dbReference type="GO" id="GO:0003676">
    <property type="term" value="F:nucleic acid binding"/>
    <property type="evidence" value="ECO:0007669"/>
    <property type="project" value="InterPro"/>
</dbReference>
<dbReference type="PANTHER" id="PTHR37984:SF5">
    <property type="entry name" value="PROTEIN NYNRIN-LIKE"/>
    <property type="match status" value="1"/>
</dbReference>
<dbReference type="OrthoDB" id="115435at2759"/>
<evidence type="ECO:0000259" key="2">
    <source>
        <dbReference type="PROSITE" id="PS50878"/>
    </source>
</evidence>
<evidence type="ECO:0000256" key="1">
    <source>
        <dbReference type="ARBA" id="ARBA00023268"/>
    </source>
</evidence>
<accession>A0A8J2L4W3</accession>
<dbReference type="PANTHER" id="PTHR37984">
    <property type="entry name" value="PROTEIN CBG26694"/>
    <property type="match status" value="1"/>
</dbReference>
<dbReference type="Pfam" id="PF17919">
    <property type="entry name" value="RT_RNaseH_2"/>
    <property type="match status" value="1"/>
</dbReference>
<dbReference type="CDD" id="cd00303">
    <property type="entry name" value="retropepsin_like"/>
    <property type="match status" value="1"/>
</dbReference>
<dbReference type="GO" id="GO:0015074">
    <property type="term" value="P:DNA integration"/>
    <property type="evidence" value="ECO:0007669"/>
    <property type="project" value="InterPro"/>
</dbReference>
<dbReference type="PROSITE" id="PS51657">
    <property type="entry name" value="PSRV_HELICASE"/>
    <property type="match status" value="1"/>
</dbReference>
<dbReference type="EMBL" id="CAJVCH010545524">
    <property type="protein sequence ID" value="CAG7827956.1"/>
    <property type="molecule type" value="Genomic_DNA"/>
</dbReference>
<feature type="domain" description="(+)RNA virus helicase C-terminal" evidence="5">
    <location>
        <begin position="1"/>
        <end position="204"/>
    </location>
</feature>
<evidence type="ECO:0000313" key="7">
    <source>
        <dbReference type="Proteomes" id="UP000708208"/>
    </source>
</evidence>
<feature type="domain" description="Reverse transcriptase" evidence="2">
    <location>
        <begin position="529"/>
        <end position="705"/>
    </location>
</feature>
<gene>
    <name evidence="6" type="ORF">AFUS01_LOCUS37911</name>
</gene>
<evidence type="ECO:0000313" key="6">
    <source>
        <dbReference type="EMBL" id="CAG7827956.1"/>
    </source>
</evidence>
<sequence length="1758" mass="204758">MLVHFGEIILAIAKSKVKEVILIGDGHQIQYINRSPLRDTLYQNVHQQLIDKIEYLTVSHRCTLTTCAVLSDMYDRGMTTTSKVHSEMSLHDFVNLDQLPRVAGAQYLVYTQQEKAALEKEKFCVNTIHEFQGKQNDHIIVVRLQKEHLSIYDSLPHAIVALSRHTTKFDYYTVNKKDLLSSFVYRAYQLFLRDYLSAREYPGANGLEKVINQMEDYATCTINQIFTNSPYYEPDLIKNSTLSNDETPSVVSQLIQRRMMPQTCVVNLQIGETDFPTQLDTGAVLNVISEETALRLIREHSSELDFLELHEPVQCMMANKQVVTTSEYIIVPKMKFGKHHLKIPFYIIKECNQVCLIGSQTMIQLGIVAKMRDQIAECQPTPEHDIESIPILQFHEYADKLAINNVTMGSQYVDEMYAILNRADTARRFYSLPDGVKDTGPETFIKKLKADLDEAVSEQRLTQQQADYAYNILSPYKDIFSKFPGRYKGKKSKLVFNIPQNKIVYRSGKYNPSKKMMEAIKKEIQIMLATNVIEPSNSKFINPIVINIKKNGDMRICLNPVDLNPILEEDYNEAGLLDRILTEYPEAKFFSSLDFVAGFWQIVLEESFRKYCAFQIDGRVYQFIRLPYGLKISSAYFVKLINHVIPDKDGLTKYVDNILLRCKTFEEMLSLLEDTFKKLRANGLKLNATKSTFFRKQIDHLGFDLEAGIIKKQSKKIAKFMEYIEKHTNKKTGKFELKNATEVLELIGLTGLYRRFIPCYQQILRNLYKLTEKGVTFHWGKEQEEAFELLKEKYTENFALKSPRNGIDLWLDTYTSPDAMNAVLYQTFEGQDEIVMFSSFSFKEHQKSYTLIEREMYNLAKTIKKLQLWLHGRTIHVRSDLKSIVSQFEVIAEVHRKAAIWITQLNCYNLIYDLRKKHKRWFGIQAPELTLNSINVINFVTQVDTHQEKIVDKLLSSLDKIDVMQKRDPNCMKITRKLRTPDSELTKRERLAKGQLAKRYEIHEINGREFLMFRYKDDSIVPVLPDELFADTMMYIHDIFGHVGANKLTQIFRRFYYSSNSKHYARYLTSACLACKSNKSYGIKKPVEFSFVEAHCLADVLSVDILGPIANSSNEPRYLLVAKDIFSGKIWLQLMLDIKQETVADCMLTIINNIKDLGYKIRKINTDNAVQFRNSLWNQTLTKQKITVGNSTPYNPQSNPVERSMRMIGERLRLKINFDCRGAYSHEGWHHYTKEVEDEINNCPNEVGILPNDLWEINEFVLNLPIDRVPINAHYELKELRKTARNKQVPSITIEELKSTKLDMLNDVYTASDGHVWVWVDGACANNGDEDAIAGIGICWHPEGSKNISERINHSNYTNTNNLAEIMALKIAMETMITHGVTKLMIFTDSQYVTLAINSECDRWVENKWKNNSGKPVHHKEIFEEVIKLKQQFDEFHLCHTYARKTDYGNFTADQLARKAVYTEEVDTARIDLMSYHQALIHLNKEKRAIKHQNDEQKFNEKRGDLRLHKPGELVMITNHRQSSADKLASAKLYVKQNGPYAIVKRAGRNCYEIQNLKEKKDRTLISVRQIVTYLTLHQLEAFRKEPKLRSKFDKRSLHQKILAFWKHKDLLENFVNEEYDKKVADKKRSKQSEYDKIRRKLKTSLSTNEQKDFETTLEKTIPDVKERESVKREAEQRYNLRKRNSAINYDEDNAIIRINPRLTKKKLTMNSMILEILSETQRETFTKSFETDWNYVPTHTEWAIRHYRRFRRKETAV</sequence>
<dbReference type="GO" id="GO:0005524">
    <property type="term" value="F:ATP binding"/>
    <property type="evidence" value="ECO:0007669"/>
    <property type="project" value="InterPro"/>
</dbReference>
<dbReference type="InterPro" id="IPR041577">
    <property type="entry name" value="RT_RNaseH_2"/>
</dbReference>
<reference evidence="6" key="1">
    <citation type="submission" date="2021-06" db="EMBL/GenBank/DDBJ databases">
        <authorList>
            <person name="Hodson N. C."/>
            <person name="Mongue J. A."/>
            <person name="Jaron S. K."/>
        </authorList>
    </citation>
    <scope>NUCLEOTIDE SEQUENCE</scope>
</reference>
<dbReference type="PROSITE" id="PS50994">
    <property type="entry name" value="INTEGRASE"/>
    <property type="match status" value="1"/>
</dbReference>
<keyword evidence="7" id="KW-1185">Reference proteome</keyword>
<dbReference type="GO" id="GO:0004523">
    <property type="term" value="F:RNA-DNA hybrid ribonuclease activity"/>
    <property type="evidence" value="ECO:0007669"/>
    <property type="project" value="InterPro"/>
</dbReference>
<dbReference type="Pfam" id="PF00075">
    <property type="entry name" value="RNase_H"/>
    <property type="match status" value="1"/>
</dbReference>
<dbReference type="Pfam" id="PF13650">
    <property type="entry name" value="Asp_protease_2"/>
    <property type="match status" value="1"/>
</dbReference>
<dbReference type="PROSITE" id="PS50878">
    <property type="entry name" value="RT_POL"/>
    <property type="match status" value="1"/>
</dbReference>
<dbReference type="PROSITE" id="PS50879">
    <property type="entry name" value="RNASE_H_1"/>
    <property type="match status" value="1"/>
</dbReference>
<evidence type="ECO:0000259" key="3">
    <source>
        <dbReference type="PROSITE" id="PS50879"/>
    </source>
</evidence>
<dbReference type="CDD" id="cd01647">
    <property type="entry name" value="RT_LTR"/>
    <property type="match status" value="1"/>
</dbReference>
<name>A0A8J2L4W3_9HEXA</name>
<dbReference type="Proteomes" id="UP000708208">
    <property type="component" value="Unassembled WGS sequence"/>
</dbReference>
<dbReference type="Pfam" id="PF00078">
    <property type="entry name" value="RVT_1"/>
    <property type="match status" value="1"/>
</dbReference>
<comment type="caution">
    <text evidence="6">The sequence shown here is derived from an EMBL/GenBank/DDBJ whole genome shotgun (WGS) entry which is preliminary data.</text>
</comment>
<evidence type="ECO:0000259" key="4">
    <source>
        <dbReference type="PROSITE" id="PS50994"/>
    </source>
</evidence>
<feature type="domain" description="RNase H type-1" evidence="3">
    <location>
        <begin position="1312"/>
        <end position="1462"/>
    </location>
</feature>
<organism evidence="6 7">
    <name type="scientific">Allacma fusca</name>
    <dbReference type="NCBI Taxonomy" id="39272"/>
    <lineage>
        <taxon>Eukaryota</taxon>
        <taxon>Metazoa</taxon>
        <taxon>Ecdysozoa</taxon>
        <taxon>Arthropoda</taxon>
        <taxon>Hexapoda</taxon>
        <taxon>Collembola</taxon>
        <taxon>Symphypleona</taxon>
        <taxon>Sminthuridae</taxon>
        <taxon>Allacma</taxon>
    </lineage>
</organism>
<dbReference type="InterPro" id="IPR050951">
    <property type="entry name" value="Retrovirus_Pol_polyprotein"/>
</dbReference>
<keyword evidence="1" id="KW-0511">Multifunctional enzyme</keyword>
<evidence type="ECO:0000259" key="5">
    <source>
        <dbReference type="PROSITE" id="PS51657"/>
    </source>
</evidence>
<feature type="domain" description="Integrase catalytic" evidence="4">
    <location>
        <begin position="1082"/>
        <end position="1259"/>
    </location>
</feature>